<feature type="region of interest" description="Disordered" evidence="1">
    <location>
        <begin position="228"/>
        <end position="262"/>
    </location>
</feature>
<keyword evidence="4" id="KW-1185">Reference proteome</keyword>
<dbReference type="OrthoDB" id="72441at2759"/>
<evidence type="ECO:0000313" key="3">
    <source>
        <dbReference type="EMBL" id="KZT44369.1"/>
    </source>
</evidence>
<feature type="compositionally biased region" description="Low complexity" evidence="1">
    <location>
        <begin position="228"/>
        <end position="245"/>
    </location>
</feature>
<feature type="region of interest" description="Disordered" evidence="1">
    <location>
        <begin position="1"/>
        <end position="74"/>
    </location>
</feature>
<evidence type="ECO:0000313" key="4">
    <source>
        <dbReference type="Proteomes" id="UP000076798"/>
    </source>
</evidence>
<organism evidence="3 4">
    <name type="scientific">Sistotremastrum suecicum HHB10207 ss-3</name>
    <dbReference type="NCBI Taxonomy" id="1314776"/>
    <lineage>
        <taxon>Eukaryota</taxon>
        <taxon>Fungi</taxon>
        <taxon>Dikarya</taxon>
        <taxon>Basidiomycota</taxon>
        <taxon>Agaricomycotina</taxon>
        <taxon>Agaricomycetes</taxon>
        <taxon>Sistotremastrales</taxon>
        <taxon>Sistotremastraceae</taxon>
        <taxon>Sistotremastrum</taxon>
    </lineage>
</organism>
<accession>A0A166J4T5</accession>
<dbReference type="STRING" id="1314776.A0A166J4T5"/>
<dbReference type="GO" id="GO:0005778">
    <property type="term" value="C:peroxisomal membrane"/>
    <property type="evidence" value="ECO:0007669"/>
    <property type="project" value="UniProtKB-ARBA"/>
</dbReference>
<reference evidence="3 4" key="1">
    <citation type="journal article" date="2016" name="Mol. Biol. Evol.">
        <title>Comparative Genomics of Early-Diverging Mushroom-Forming Fungi Provides Insights into the Origins of Lignocellulose Decay Capabilities.</title>
        <authorList>
            <person name="Nagy L.G."/>
            <person name="Riley R."/>
            <person name="Tritt A."/>
            <person name="Adam C."/>
            <person name="Daum C."/>
            <person name="Floudas D."/>
            <person name="Sun H."/>
            <person name="Yadav J.S."/>
            <person name="Pangilinan J."/>
            <person name="Larsson K.H."/>
            <person name="Matsuura K."/>
            <person name="Barry K."/>
            <person name="Labutti K."/>
            <person name="Kuo R."/>
            <person name="Ohm R.A."/>
            <person name="Bhattacharya S.S."/>
            <person name="Shirouzu T."/>
            <person name="Yoshinaga Y."/>
            <person name="Martin F.M."/>
            <person name="Grigoriev I.V."/>
            <person name="Hibbett D.S."/>
        </authorList>
    </citation>
    <scope>NUCLEOTIDE SEQUENCE [LARGE SCALE GENOMIC DNA]</scope>
    <source>
        <strain evidence="3 4">HHB10207 ss-3</strain>
    </source>
</reference>
<feature type="compositionally biased region" description="Pro residues" evidence="1">
    <location>
        <begin position="8"/>
        <end position="20"/>
    </location>
</feature>
<sequence>MTQEDPPLSSPTPSPIPSPPRGNVASDNDVAAQNQLVQSSLRNKKKSRHFLRPLQRKQDSSAGYGGEPTGDLIAQPQQSSLDFHEITVNGNAQEIYTEHSDIFKWATLYENQRGITMFSSPYYSSASLLPNDPPPFTLPHSNDGHEIPPVSSLEAYPLPSPMWMWVSKYWMVDMRGDEHIDPEGWEFNWSFRKKGWRSCVGPLSAGGWVRRRRWVRLMMCPARLEMSHSSGSLTQSGSQQSQASGKEQEPRTSEDEEEVWQGRPDDWERCRKQMRKLIWDGRRLETWKRWVSTTDHANASWQSIARVLEEHGRDLLSAFVYPSSRMKFLQILRAAGLEMNINLSTDVETEFWSMANASHVAQKT</sequence>
<feature type="compositionally biased region" description="Basic residues" evidence="1">
    <location>
        <begin position="42"/>
        <end position="55"/>
    </location>
</feature>
<dbReference type="Proteomes" id="UP000076798">
    <property type="component" value="Unassembled WGS sequence"/>
</dbReference>
<evidence type="ECO:0000259" key="2">
    <source>
        <dbReference type="Pfam" id="PF06398"/>
    </source>
</evidence>
<evidence type="ECO:0000256" key="1">
    <source>
        <dbReference type="SAM" id="MobiDB-lite"/>
    </source>
</evidence>
<dbReference type="AlphaFoldDB" id="A0A166J4T5"/>
<dbReference type="InterPro" id="IPR010482">
    <property type="entry name" value="TECPR1-like_DysF"/>
</dbReference>
<feature type="compositionally biased region" description="Polar residues" evidence="1">
    <location>
        <begin position="31"/>
        <end position="41"/>
    </location>
</feature>
<dbReference type="EMBL" id="KV428004">
    <property type="protein sequence ID" value="KZT44369.1"/>
    <property type="molecule type" value="Genomic_DNA"/>
</dbReference>
<dbReference type="Pfam" id="PF06398">
    <property type="entry name" value="Pex24p"/>
    <property type="match status" value="1"/>
</dbReference>
<protein>
    <recommendedName>
        <fullName evidence="2">TECPR1-like DysF domain-containing protein</fullName>
    </recommendedName>
</protein>
<feature type="domain" description="TECPR1-like DysF" evidence="2">
    <location>
        <begin position="94"/>
        <end position="216"/>
    </location>
</feature>
<name>A0A166J4T5_9AGAM</name>
<dbReference type="GO" id="GO:0007031">
    <property type="term" value="P:peroxisome organization"/>
    <property type="evidence" value="ECO:0007669"/>
    <property type="project" value="UniProtKB-ARBA"/>
</dbReference>
<proteinExistence type="predicted"/>
<gene>
    <name evidence="3" type="ORF">SISSUDRAFT_1056730</name>
</gene>